<evidence type="ECO:0000313" key="7">
    <source>
        <dbReference type="EMBL" id="GAF86814.1"/>
    </source>
</evidence>
<evidence type="ECO:0000256" key="3">
    <source>
        <dbReference type="ARBA" id="ARBA00022884"/>
    </source>
</evidence>
<dbReference type="InterPro" id="IPR000235">
    <property type="entry name" value="Ribosomal_uS7"/>
</dbReference>
<comment type="similarity">
    <text evidence="1">Belongs to the universal ribosomal protein uS7 family.</text>
</comment>
<protein>
    <recommendedName>
        <fullName evidence="6">Small ribosomal subunit protein uS7 domain-containing protein</fullName>
    </recommendedName>
</protein>
<proteinExistence type="inferred from homology"/>
<keyword evidence="5" id="KW-0687">Ribonucleoprotein</keyword>
<dbReference type="InterPro" id="IPR005717">
    <property type="entry name" value="Ribosomal_uS7_bac/org-type"/>
</dbReference>
<accession>X0T0N2</accession>
<dbReference type="Gene3D" id="1.10.455.10">
    <property type="entry name" value="Ribosomal protein S7 domain"/>
    <property type="match status" value="1"/>
</dbReference>
<comment type="caution">
    <text evidence="7">The sequence shown here is derived from an EMBL/GenBank/DDBJ whole genome shotgun (WGS) entry which is preliminary data.</text>
</comment>
<dbReference type="InterPro" id="IPR036823">
    <property type="entry name" value="Ribosomal_uS7_dom_sf"/>
</dbReference>
<sequence length="156" mass="17892">MPRRYRPEKRDIPPDVRYGSVQVQAFINYVMKNGKKSLATRLVYNAIDLMEERTKRSGIEVFEEAVKKVTPLMEVRPRRVGGATYQVPLEVSPQRRFALASRWILAAAHARTGRNFSEKLAAELMDAVNETGSAIRKRSESHKMAEANRAFSHYRI</sequence>
<evidence type="ECO:0000256" key="1">
    <source>
        <dbReference type="ARBA" id="ARBA00007151"/>
    </source>
</evidence>
<dbReference type="FunFam" id="1.10.455.10:FF:000001">
    <property type="entry name" value="30S ribosomal protein S7"/>
    <property type="match status" value="1"/>
</dbReference>
<dbReference type="PANTHER" id="PTHR11205">
    <property type="entry name" value="RIBOSOMAL PROTEIN S7"/>
    <property type="match status" value="1"/>
</dbReference>
<dbReference type="EMBL" id="BARS01019022">
    <property type="protein sequence ID" value="GAF86814.1"/>
    <property type="molecule type" value="Genomic_DNA"/>
</dbReference>
<dbReference type="GO" id="GO:0006412">
    <property type="term" value="P:translation"/>
    <property type="evidence" value="ECO:0007669"/>
    <property type="project" value="InterPro"/>
</dbReference>
<dbReference type="HAMAP" id="MF_00480_B">
    <property type="entry name" value="Ribosomal_uS7_B"/>
    <property type="match status" value="1"/>
</dbReference>
<name>X0T0N2_9ZZZZ</name>
<feature type="domain" description="Small ribosomal subunit protein uS7" evidence="6">
    <location>
        <begin position="2"/>
        <end position="149"/>
    </location>
</feature>
<evidence type="ECO:0000259" key="6">
    <source>
        <dbReference type="Pfam" id="PF00177"/>
    </source>
</evidence>
<dbReference type="CDD" id="cd14869">
    <property type="entry name" value="uS7_Bacteria"/>
    <property type="match status" value="1"/>
</dbReference>
<dbReference type="GO" id="GO:0015935">
    <property type="term" value="C:small ribosomal subunit"/>
    <property type="evidence" value="ECO:0007669"/>
    <property type="project" value="InterPro"/>
</dbReference>
<evidence type="ECO:0000256" key="4">
    <source>
        <dbReference type="ARBA" id="ARBA00022980"/>
    </source>
</evidence>
<dbReference type="GO" id="GO:0003735">
    <property type="term" value="F:structural constituent of ribosome"/>
    <property type="evidence" value="ECO:0007669"/>
    <property type="project" value="InterPro"/>
</dbReference>
<reference evidence="7" key="1">
    <citation type="journal article" date="2014" name="Front. Microbiol.">
        <title>High frequency of phylogenetically diverse reductive dehalogenase-homologous genes in deep subseafloor sedimentary metagenomes.</title>
        <authorList>
            <person name="Kawai M."/>
            <person name="Futagami T."/>
            <person name="Toyoda A."/>
            <person name="Takaki Y."/>
            <person name="Nishi S."/>
            <person name="Hori S."/>
            <person name="Arai W."/>
            <person name="Tsubouchi T."/>
            <person name="Morono Y."/>
            <person name="Uchiyama I."/>
            <person name="Ito T."/>
            <person name="Fujiyama A."/>
            <person name="Inagaki F."/>
            <person name="Takami H."/>
        </authorList>
    </citation>
    <scope>NUCLEOTIDE SEQUENCE</scope>
    <source>
        <strain evidence="7">Expedition CK06-06</strain>
    </source>
</reference>
<dbReference type="NCBIfam" id="TIGR01029">
    <property type="entry name" value="rpsG_bact"/>
    <property type="match status" value="1"/>
</dbReference>
<dbReference type="SUPFAM" id="SSF47973">
    <property type="entry name" value="Ribosomal protein S7"/>
    <property type="match status" value="1"/>
</dbReference>
<evidence type="ECO:0000256" key="2">
    <source>
        <dbReference type="ARBA" id="ARBA00022730"/>
    </source>
</evidence>
<dbReference type="Pfam" id="PF00177">
    <property type="entry name" value="Ribosomal_S7"/>
    <property type="match status" value="1"/>
</dbReference>
<dbReference type="InterPro" id="IPR023798">
    <property type="entry name" value="Ribosomal_uS7_dom"/>
</dbReference>
<gene>
    <name evidence="7" type="ORF">S01H1_30869</name>
</gene>
<keyword evidence="2" id="KW-0699">rRNA-binding</keyword>
<dbReference type="AlphaFoldDB" id="X0T0N2"/>
<organism evidence="7">
    <name type="scientific">marine sediment metagenome</name>
    <dbReference type="NCBI Taxonomy" id="412755"/>
    <lineage>
        <taxon>unclassified sequences</taxon>
        <taxon>metagenomes</taxon>
        <taxon>ecological metagenomes</taxon>
    </lineage>
</organism>
<dbReference type="PIRSF" id="PIRSF002122">
    <property type="entry name" value="RPS7p_RPS7a_RPS5e_RPS7o"/>
    <property type="match status" value="1"/>
</dbReference>
<keyword evidence="3" id="KW-0694">RNA-binding</keyword>
<evidence type="ECO:0000256" key="5">
    <source>
        <dbReference type="ARBA" id="ARBA00023274"/>
    </source>
</evidence>
<dbReference type="GO" id="GO:0019843">
    <property type="term" value="F:rRNA binding"/>
    <property type="evidence" value="ECO:0007669"/>
    <property type="project" value="UniProtKB-KW"/>
</dbReference>
<keyword evidence="4" id="KW-0689">Ribosomal protein</keyword>